<evidence type="ECO:0000313" key="7">
    <source>
        <dbReference type="EMBL" id="CAG5032900.1"/>
    </source>
</evidence>
<evidence type="ECO:0000256" key="3">
    <source>
        <dbReference type="ARBA" id="ARBA00022989"/>
    </source>
</evidence>
<evidence type="ECO:0000256" key="1">
    <source>
        <dbReference type="ARBA" id="ARBA00004370"/>
    </source>
</evidence>
<organism evidence="7 8">
    <name type="scientific">Parnassius apollo</name>
    <name type="common">Apollo butterfly</name>
    <name type="synonym">Papilio apollo</name>
    <dbReference type="NCBI Taxonomy" id="110799"/>
    <lineage>
        <taxon>Eukaryota</taxon>
        <taxon>Metazoa</taxon>
        <taxon>Ecdysozoa</taxon>
        <taxon>Arthropoda</taxon>
        <taxon>Hexapoda</taxon>
        <taxon>Insecta</taxon>
        <taxon>Pterygota</taxon>
        <taxon>Neoptera</taxon>
        <taxon>Endopterygota</taxon>
        <taxon>Lepidoptera</taxon>
        <taxon>Glossata</taxon>
        <taxon>Ditrysia</taxon>
        <taxon>Papilionoidea</taxon>
        <taxon>Papilionidae</taxon>
        <taxon>Parnassiinae</taxon>
        <taxon>Parnassini</taxon>
        <taxon>Parnassius</taxon>
        <taxon>Parnassius</taxon>
    </lineage>
</organism>
<keyword evidence="8" id="KW-1185">Reference proteome</keyword>
<gene>
    <name evidence="7" type="ORF">PAPOLLO_LOCUS19992</name>
</gene>
<dbReference type="FunFam" id="2.60.120.260:FF:000009">
    <property type="entry name" value="SUN domain-containing protein 1 isoform X1"/>
    <property type="match status" value="1"/>
</dbReference>
<evidence type="ECO:0000256" key="2">
    <source>
        <dbReference type="ARBA" id="ARBA00022692"/>
    </source>
</evidence>
<keyword evidence="5" id="KW-0472">Membrane</keyword>
<reference evidence="7" key="1">
    <citation type="submission" date="2021-04" db="EMBL/GenBank/DDBJ databases">
        <authorList>
            <person name="Tunstrom K."/>
        </authorList>
    </citation>
    <scope>NUCLEOTIDE SEQUENCE</scope>
</reference>
<comment type="subcellular location">
    <subcellularLocation>
        <location evidence="1">Membrane</location>
    </subcellularLocation>
</comment>
<dbReference type="AlphaFoldDB" id="A0A8S3XLR0"/>
<dbReference type="PROSITE" id="PS51469">
    <property type="entry name" value="SUN"/>
    <property type="match status" value="1"/>
</dbReference>
<accession>A0A8S3XLR0</accession>
<keyword evidence="4" id="KW-0175">Coiled coil</keyword>
<comment type="caution">
    <text evidence="7">The sequence shown here is derived from an EMBL/GenBank/DDBJ whole genome shotgun (WGS) entry which is preliminary data.</text>
</comment>
<sequence length="618" mass="70580">MTELLRFEEVESIEEVYTLSKYPKTDYTYSRLSRDRVELAPGQVAVPNMSRRSLSQFRVQGPHADTTDLPAAAAAWTTTTVRKRYTTIDSSDDETAYLHKGTYNAADNRWWLTRLLVTVITTITTATSNTYRKIVGPSHRYPYTDRRPAKGDFMSRAATTLGAPFYWIYSVVKTLVTTTVTTVTETIMPNHVGENEKYMTRSYQSKADSNRRMWPWILLLLLPMMGYGYYVYSDQFMPREQPSLVDTYASPVIVQDVDLSKRIAALEDWALNVDAKLKFFDQKLSKLDNLEAQIELYSVRYLQQNLIQLLSSNDNRDAVAAKLKAYFDSHYVSNDQMEQFNQEIHERLSNSWKPDTSEDTIRQIVQEYLSTMERHQLELIAVKVKEYVKEIEMRSSGVNINTEEIKRIVAGMLDIYDADKTGLVDYALESAGGQVISTKCTELYQVKTKQYSVLGLPVRWEYTSPRAALTPGALPADCWAFQGFPGYLVIRTYAVIEVTGFSLEHMSRLLAVEGKIESAPKNFSVYGLHGEMDPEPHLFGNYMYDANGTAIQYFPVKYPKMVNIGGVEYPVAYDIIELRIESNHGNPTYTCVYRFRVHGNPLSDIRRATEDSINESGT</sequence>
<feature type="domain" description="SUN" evidence="6">
    <location>
        <begin position="432"/>
        <end position="602"/>
    </location>
</feature>
<dbReference type="EMBL" id="CAJQZP010001245">
    <property type="protein sequence ID" value="CAG5032900.1"/>
    <property type="molecule type" value="Genomic_DNA"/>
</dbReference>
<dbReference type="OrthoDB" id="342281at2759"/>
<evidence type="ECO:0000256" key="4">
    <source>
        <dbReference type="ARBA" id="ARBA00023054"/>
    </source>
</evidence>
<dbReference type="PANTHER" id="PTHR12911">
    <property type="entry name" value="SAD1/UNC-84-LIKE PROTEIN-RELATED"/>
    <property type="match status" value="1"/>
</dbReference>
<evidence type="ECO:0000256" key="5">
    <source>
        <dbReference type="ARBA" id="ARBA00023136"/>
    </source>
</evidence>
<proteinExistence type="predicted"/>
<evidence type="ECO:0000259" key="6">
    <source>
        <dbReference type="PROSITE" id="PS51469"/>
    </source>
</evidence>
<dbReference type="InterPro" id="IPR012919">
    <property type="entry name" value="SUN_dom"/>
</dbReference>
<dbReference type="PANTHER" id="PTHR12911:SF8">
    <property type="entry name" value="KLAROID PROTEIN-RELATED"/>
    <property type="match status" value="1"/>
</dbReference>
<protein>
    <submittedName>
        <fullName evidence="7">(apollo) hypothetical protein</fullName>
    </submittedName>
</protein>
<dbReference type="InterPro" id="IPR045119">
    <property type="entry name" value="SUN1-5"/>
</dbReference>
<dbReference type="GO" id="GO:0034993">
    <property type="term" value="C:meiotic nuclear membrane microtubule tethering complex"/>
    <property type="evidence" value="ECO:0007669"/>
    <property type="project" value="TreeGrafter"/>
</dbReference>
<name>A0A8S3XLR0_PARAO</name>
<dbReference type="Proteomes" id="UP000691718">
    <property type="component" value="Unassembled WGS sequence"/>
</dbReference>
<evidence type="ECO:0000313" key="8">
    <source>
        <dbReference type="Proteomes" id="UP000691718"/>
    </source>
</evidence>
<dbReference type="Pfam" id="PF07738">
    <property type="entry name" value="Sad1_UNC"/>
    <property type="match status" value="1"/>
</dbReference>
<dbReference type="GO" id="GO:0043495">
    <property type="term" value="F:protein-membrane adaptor activity"/>
    <property type="evidence" value="ECO:0007669"/>
    <property type="project" value="TreeGrafter"/>
</dbReference>
<keyword evidence="2" id="KW-0812">Transmembrane</keyword>
<keyword evidence="3" id="KW-1133">Transmembrane helix</keyword>